<dbReference type="SFLD" id="SFLDG01386">
    <property type="entry name" value="main_SPASM_domain-containing"/>
    <property type="match status" value="1"/>
</dbReference>
<evidence type="ECO:0000313" key="8">
    <source>
        <dbReference type="EMBL" id="HIS74403.1"/>
    </source>
</evidence>
<sequence>MKKLLDYSSLFDLIRNTYAGFSYKNPLKNALMPLRYFFELTYRCNLNCPYCYVGDDRLKNELTTDEWFKIIEQIPFYSFVTLVGGEPLVRADFKEILFMCAKKTFGKMNVVTNGILIDDVTIEAFVKSKMMLLSVSLDGWGKNHDKNRQRDGIFERIKSNLDNLNTRKKRPMVDIKTIVLKNNIEDILKLYEYCTNSGFEFLSVSFLRNNNLKQNSNLREVFDEEFYKTNYPIEQYFNLDEFEKIFK</sequence>
<dbReference type="InterPro" id="IPR000385">
    <property type="entry name" value="MoaA_NifB_PqqE_Fe-S-bd_CS"/>
</dbReference>
<keyword evidence="4" id="KW-0479">Metal-binding</keyword>
<dbReference type="AlphaFoldDB" id="A0A9D1FJ03"/>
<protein>
    <submittedName>
        <fullName evidence="8">Radical SAM protein</fullName>
    </submittedName>
</protein>
<dbReference type="InterPro" id="IPR050377">
    <property type="entry name" value="Radical_SAM_PqqE_MftC-like"/>
</dbReference>
<dbReference type="PANTHER" id="PTHR11228:SF22">
    <property type="entry name" value="PEPTIDE BIOSYNTHESIS PROTEIN YYDG-RELATED"/>
    <property type="match status" value="1"/>
</dbReference>
<evidence type="ECO:0000313" key="9">
    <source>
        <dbReference type="Proteomes" id="UP000886865"/>
    </source>
</evidence>
<evidence type="ECO:0000256" key="1">
    <source>
        <dbReference type="ARBA" id="ARBA00001966"/>
    </source>
</evidence>
<keyword evidence="2" id="KW-0004">4Fe-4S</keyword>
<dbReference type="GO" id="GO:0046872">
    <property type="term" value="F:metal ion binding"/>
    <property type="evidence" value="ECO:0007669"/>
    <property type="project" value="UniProtKB-KW"/>
</dbReference>
<dbReference type="PROSITE" id="PS51918">
    <property type="entry name" value="RADICAL_SAM"/>
    <property type="match status" value="1"/>
</dbReference>
<accession>A0A9D1FJ03</accession>
<proteinExistence type="predicted"/>
<feature type="domain" description="Radical SAM core" evidence="7">
    <location>
        <begin position="30"/>
        <end position="247"/>
    </location>
</feature>
<comment type="caution">
    <text evidence="8">The sequence shown here is derived from an EMBL/GenBank/DDBJ whole genome shotgun (WGS) entry which is preliminary data.</text>
</comment>
<evidence type="ECO:0000259" key="7">
    <source>
        <dbReference type="PROSITE" id="PS51918"/>
    </source>
</evidence>
<keyword evidence="6" id="KW-0411">Iron-sulfur</keyword>
<dbReference type="PANTHER" id="PTHR11228">
    <property type="entry name" value="RADICAL SAM DOMAIN PROTEIN"/>
    <property type="match status" value="1"/>
</dbReference>
<dbReference type="Gene3D" id="3.20.20.70">
    <property type="entry name" value="Aldolase class I"/>
    <property type="match status" value="1"/>
</dbReference>
<dbReference type="InterPro" id="IPR058240">
    <property type="entry name" value="rSAM_sf"/>
</dbReference>
<comment type="cofactor">
    <cofactor evidence="1">
        <name>[4Fe-4S] cluster</name>
        <dbReference type="ChEBI" id="CHEBI:49883"/>
    </cofactor>
</comment>
<evidence type="ECO:0000256" key="3">
    <source>
        <dbReference type="ARBA" id="ARBA00022691"/>
    </source>
</evidence>
<evidence type="ECO:0000256" key="2">
    <source>
        <dbReference type="ARBA" id="ARBA00022485"/>
    </source>
</evidence>
<dbReference type="Proteomes" id="UP000886865">
    <property type="component" value="Unassembled WGS sequence"/>
</dbReference>
<dbReference type="Pfam" id="PF04055">
    <property type="entry name" value="Radical_SAM"/>
    <property type="match status" value="1"/>
</dbReference>
<keyword evidence="3" id="KW-0949">S-adenosyl-L-methionine</keyword>
<dbReference type="SFLD" id="SFLDG01067">
    <property type="entry name" value="SPASM/twitch_domain_containing"/>
    <property type="match status" value="1"/>
</dbReference>
<dbReference type="GO" id="GO:0003824">
    <property type="term" value="F:catalytic activity"/>
    <property type="evidence" value="ECO:0007669"/>
    <property type="project" value="InterPro"/>
</dbReference>
<evidence type="ECO:0000256" key="4">
    <source>
        <dbReference type="ARBA" id="ARBA00022723"/>
    </source>
</evidence>
<feature type="non-terminal residue" evidence="8">
    <location>
        <position position="247"/>
    </location>
</feature>
<dbReference type="InterPro" id="IPR013785">
    <property type="entry name" value="Aldolase_TIM"/>
</dbReference>
<evidence type="ECO:0000256" key="6">
    <source>
        <dbReference type="ARBA" id="ARBA00023014"/>
    </source>
</evidence>
<dbReference type="GO" id="GO:0051539">
    <property type="term" value="F:4 iron, 4 sulfur cluster binding"/>
    <property type="evidence" value="ECO:0007669"/>
    <property type="project" value="UniProtKB-KW"/>
</dbReference>
<keyword evidence="5" id="KW-0408">Iron</keyword>
<dbReference type="EMBL" id="DVJQ01000045">
    <property type="protein sequence ID" value="HIS74403.1"/>
    <property type="molecule type" value="Genomic_DNA"/>
</dbReference>
<name>A0A9D1FJ03_9BACT</name>
<gene>
    <name evidence="8" type="ORF">IAA86_05240</name>
</gene>
<dbReference type="PROSITE" id="PS01305">
    <property type="entry name" value="MOAA_NIFB_PQQE"/>
    <property type="match status" value="1"/>
</dbReference>
<organism evidence="8 9">
    <name type="scientific">Candidatus Galligastranaerophilus intestinavium</name>
    <dbReference type="NCBI Taxonomy" id="2840836"/>
    <lineage>
        <taxon>Bacteria</taxon>
        <taxon>Candidatus Galligastranaerophilus</taxon>
    </lineage>
</organism>
<reference evidence="8" key="1">
    <citation type="submission" date="2020-10" db="EMBL/GenBank/DDBJ databases">
        <authorList>
            <person name="Gilroy R."/>
        </authorList>
    </citation>
    <scope>NUCLEOTIDE SEQUENCE</scope>
    <source>
        <strain evidence="8">CHK152-2871</strain>
    </source>
</reference>
<reference evidence="8" key="2">
    <citation type="journal article" date="2021" name="PeerJ">
        <title>Extensive microbial diversity within the chicken gut microbiome revealed by metagenomics and culture.</title>
        <authorList>
            <person name="Gilroy R."/>
            <person name="Ravi A."/>
            <person name="Getino M."/>
            <person name="Pursley I."/>
            <person name="Horton D.L."/>
            <person name="Alikhan N.F."/>
            <person name="Baker D."/>
            <person name="Gharbi K."/>
            <person name="Hall N."/>
            <person name="Watson M."/>
            <person name="Adriaenssens E.M."/>
            <person name="Foster-Nyarko E."/>
            <person name="Jarju S."/>
            <person name="Secka A."/>
            <person name="Antonio M."/>
            <person name="Oren A."/>
            <person name="Chaudhuri R.R."/>
            <person name="La Ragione R."/>
            <person name="Hildebrand F."/>
            <person name="Pallen M.J."/>
        </authorList>
    </citation>
    <scope>NUCLEOTIDE SEQUENCE</scope>
    <source>
        <strain evidence="8">CHK152-2871</strain>
    </source>
</reference>
<evidence type="ECO:0000256" key="5">
    <source>
        <dbReference type="ARBA" id="ARBA00023004"/>
    </source>
</evidence>
<dbReference type="SUPFAM" id="SSF102114">
    <property type="entry name" value="Radical SAM enzymes"/>
    <property type="match status" value="1"/>
</dbReference>
<dbReference type="SFLD" id="SFLDS00029">
    <property type="entry name" value="Radical_SAM"/>
    <property type="match status" value="1"/>
</dbReference>
<dbReference type="InterPro" id="IPR007197">
    <property type="entry name" value="rSAM"/>
</dbReference>
<dbReference type="CDD" id="cd01335">
    <property type="entry name" value="Radical_SAM"/>
    <property type="match status" value="1"/>
</dbReference>